<dbReference type="EMBL" id="KB456267">
    <property type="protein sequence ID" value="EMF10807.1"/>
    <property type="molecule type" value="Genomic_DNA"/>
</dbReference>
<feature type="chain" id="PRO_5004109555" evidence="1">
    <location>
        <begin position="22"/>
        <end position="111"/>
    </location>
</feature>
<keyword evidence="1" id="KW-0732">Signal</keyword>
<dbReference type="RefSeq" id="XP_016758928.1">
    <property type="nucleotide sequence ID" value="XM_016901500.1"/>
</dbReference>
<keyword evidence="3" id="KW-1185">Reference proteome</keyword>
<dbReference type="HOGENOM" id="CLU_2160009_0_0_1"/>
<reference evidence="2" key="1">
    <citation type="journal article" date="2012" name="PLoS Pathog.">
        <title>Diverse lifestyles and strategies of plant pathogenesis encoded in the genomes of eighteen Dothideomycetes fungi.</title>
        <authorList>
            <person name="Ohm R.A."/>
            <person name="Feau N."/>
            <person name="Henrissat B."/>
            <person name="Schoch C.L."/>
            <person name="Horwitz B.A."/>
            <person name="Barry K.W."/>
            <person name="Condon B.J."/>
            <person name="Copeland A.C."/>
            <person name="Dhillon B."/>
            <person name="Glaser F."/>
            <person name="Hesse C.N."/>
            <person name="Kosti I."/>
            <person name="LaButti K."/>
            <person name="Lindquist E.A."/>
            <person name="Lucas S."/>
            <person name="Salamov A.A."/>
            <person name="Bradshaw R.E."/>
            <person name="Ciuffetti L."/>
            <person name="Hamelin R.C."/>
            <person name="Kema G.H.J."/>
            <person name="Lawrence C."/>
            <person name="Scott J.A."/>
            <person name="Spatafora J.W."/>
            <person name="Turgeon B.G."/>
            <person name="de Wit P.J.G.M."/>
            <person name="Zhong S."/>
            <person name="Goodwin S.B."/>
            <person name="Grigoriev I.V."/>
        </authorList>
    </citation>
    <scope>NUCLEOTIDE SEQUENCE [LARGE SCALE GENOMIC DNA]</scope>
    <source>
        <strain evidence="2">SO2202</strain>
    </source>
</reference>
<dbReference type="Proteomes" id="UP000016931">
    <property type="component" value="Unassembled WGS sequence"/>
</dbReference>
<dbReference type="AlphaFoldDB" id="N1QG71"/>
<evidence type="ECO:0000256" key="1">
    <source>
        <dbReference type="SAM" id="SignalP"/>
    </source>
</evidence>
<proteinExistence type="predicted"/>
<evidence type="ECO:0000313" key="3">
    <source>
        <dbReference type="Proteomes" id="UP000016931"/>
    </source>
</evidence>
<sequence>MFNRLLSIFLLVASLLALVQCEQLDGFPYRREVTVMPEAFRSMNHLTRRDTCAGVTCPSGYRKVSYKAATEKVCNCIPSQTCKSGCADFAENCAPPYKPKCNEQTGKCACH</sequence>
<protein>
    <submittedName>
        <fullName evidence="2">Uncharacterized protein</fullName>
    </submittedName>
</protein>
<evidence type="ECO:0000313" key="2">
    <source>
        <dbReference type="EMBL" id="EMF10807.1"/>
    </source>
</evidence>
<organism evidence="2 3">
    <name type="scientific">Sphaerulina musiva (strain SO2202)</name>
    <name type="common">Poplar stem canker fungus</name>
    <name type="synonym">Septoria musiva</name>
    <dbReference type="NCBI Taxonomy" id="692275"/>
    <lineage>
        <taxon>Eukaryota</taxon>
        <taxon>Fungi</taxon>
        <taxon>Dikarya</taxon>
        <taxon>Ascomycota</taxon>
        <taxon>Pezizomycotina</taxon>
        <taxon>Dothideomycetes</taxon>
        <taxon>Dothideomycetidae</taxon>
        <taxon>Mycosphaerellales</taxon>
        <taxon>Mycosphaerellaceae</taxon>
        <taxon>Sphaerulina</taxon>
    </lineage>
</organism>
<name>N1QG71_SPHMS</name>
<accession>N1QG71</accession>
<dbReference type="GeneID" id="27898637"/>
<reference evidence="2" key="2">
    <citation type="submission" date="2012-07" db="EMBL/GenBank/DDBJ databases">
        <title>Genome evolution in poplar pathogens from wild and recently domesticated pathosystems.</title>
        <authorList>
            <consortium name="DOE Joint Genome Institute"/>
            <person name="Dhillon B."/>
            <person name="Feau N."/>
            <person name="Sakalidis M.L."/>
            <person name="Gill N."/>
            <person name="Aerts A."/>
            <person name="Ohm R."/>
            <person name="LaButti K."/>
            <person name="Pangilinan J."/>
            <person name="Lindquist E."/>
            <person name="Copeland A."/>
            <person name="Beauseigle S."/>
            <person name="Grigoriev I.V."/>
            <person name="Goodwin S.B."/>
            <person name="Tanguay P."/>
            <person name="Hamelin R.C."/>
        </authorList>
    </citation>
    <scope>NUCLEOTIDE SEQUENCE</scope>
    <source>
        <strain evidence="2">SO2202</strain>
    </source>
</reference>
<feature type="signal peptide" evidence="1">
    <location>
        <begin position="1"/>
        <end position="21"/>
    </location>
</feature>
<gene>
    <name evidence="2" type="ORF">SEPMUDRAFT_119328</name>
</gene>